<proteinExistence type="predicted"/>
<protein>
    <submittedName>
        <fullName evidence="1">Uncharacterized protein</fullName>
    </submittedName>
</protein>
<reference evidence="1" key="1">
    <citation type="journal article" date="2020" name="Stud. Mycol.">
        <title>101 Dothideomycetes genomes: a test case for predicting lifestyles and emergence of pathogens.</title>
        <authorList>
            <person name="Haridas S."/>
            <person name="Albert R."/>
            <person name="Binder M."/>
            <person name="Bloem J."/>
            <person name="Labutti K."/>
            <person name="Salamov A."/>
            <person name="Andreopoulos B."/>
            <person name="Baker S."/>
            <person name="Barry K."/>
            <person name="Bills G."/>
            <person name="Bluhm B."/>
            <person name="Cannon C."/>
            <person name="Castanera R."/>
            <person name="Culley D."/>
            <person name="Daum C."/>
            <person name="Ezra D."/>
            <person name="Gonzalez J."/>
            <person name="Henrissat B."/>
            <person name="Kuo A."/>
            <person name="Liang C."/>
            <person name="Lipzen A."/>
            <person name="Lutzoni F."/>
            <person name="Magnuson J."/>
            <person name="Mondo S."/>
            <person name="Nolan M."/>
            <person name="Ohm R."/>
            <person name="Pangilinan J."/>
            <person name="Park H.-J."/>
            <person name="Ramirez L."/>
            <person name="Alfaro M."/>
            <person name="Sun H."/>
            <person name="Tritt A."/>
            <person name="Yoshinaga Y."/>
            <person name="Zwiers L.-H."/>
            <person name="Turgeon B."/>
            <person name="Goodwin S."/>
            <person name="Spatafora J."/>
            <person name="Crous P."/>
            <person name="Grigoriev I."/>
        </authorList>
    </citation>
    <scope>NUCLEOTIDE SEQUENCE</scope>
    <source>
        <strain evidence="1">CBS 207.26</strain>
    </source>
</reference>
<name>A0A6A6E2W6_9PEZI</name>
<dbReference type="OrthoDB" id="196165at2759"/>
<keyword evidence="2" id="KW-1185">Reference proteome</keyword>
<gene>
    <name evidence="1" type="ORF">K469DRAFT_687282</name>
</gene>
<dbReference type="Proteomes" id="UP000800200">
    <property type="component" value="Unassembled WGS sequence"/>
</dbReference>
<evidence type="ECO:0000313" key="2">
    <source>
        <dbReference type="Proteomes" id="UP000800200"/>
    </source>
</evidence>
<accession>A0A6A6E2W6</accession>
<sequence>MEASPQVNPENTLHLGPSDSSAQFYLYDSRDIRDMLISINDTNGVVPAGPEHPIMANLFVEERKTMSRLEGEIDGLLYTWLEKKKKFKFSPKLGAIQECDDACGKGTEDIRNGVDGSLEKIVVPRLANNQL</sequence>
<evidence type="ECO:0000313" key="1">
    <source>
        <dbReference type="EMBL" id="KAF2186297.1"/>
    </source>
</evidence>
<organism evidence="1 2">
    <name type="scientific">Zopfia rhizophila CBS 207.26</name>
    <dbReference type="NCBI Taxonomy" id="1314779"/>
    <lineage>
        <taxon>Eukaryota</taxon>
        <taxon>Fungi</taxon>
        <taxon>Dikarya</taxon>
        <taxon>Ascomycota</taxon>
        <taxon>Pezizomycotina</taxon>
        <taxon>Dothideomycetes</taxon>
        <taxon>Dothideomycetes incertae sedis</taxon>
        <taxon>Zopfiaceae</taxon>
        <taxon>Zopfia</taxon>
    </lineage>
</organism>
<dbReference type="EMBL" id="ML994630">
    <property type="protein sequence ID" value="KAF2186297.1"/>
    <property type="molecule type" value="Genomic_DNA"/>
</dbReference>
<dbReference type="AlphaFoldDB" id="A0A6A6E2W6"/>